<dbReference type="Pfam" id="PF20260">
    <property type="entry name" value="PUA_4"/>
    <property type="match status" value="1"/>
</dbReference>
<keyword evidence="3 10" id="KW-0963">Cytoplasm</keyword>
<accession>A0ABX9KL95</accession>
<dbReference type="PANTHER" id="PTHR30027">
    <property type="entry name" value="RIBOSOMAL RNA SMALL SUBUNIT METHYLTRANSFERASE E"/>
    <property type="match status" value="1"/>
</dbReference>
<dbReference type="Gene3D" id="3.40.1280.10">
    <property type="match status" value="1"/>
</dbReference>
<feature type="domain" description="Ribosomal RNA small subunit methyltransferase E methyltransferase" evidence="11">
    <location>
        <begin position="75"/>
        <end position="230"/>
    </location>
</feature>
<evidence type="ECO:0000256" key="3">
    <source>
        <dbReference type="ARBA" id="ARBA00022490"/>
    </source>
</evidence>
<comment type="function">
    <text evidence="8 10">Specifically methylates the N3 position of the uracil ring of uridine 1498 (m3U1498) in 16S rRNA. Acts on the fully assembled 30S ribosomal subunit.</text>
</comment>
<dbReference type="GO" id="GO:0032259">
    <property type="term" value="P:methylation"/>
    <property type="evidence" value="ECO:0007669"/>
    <property type="project" value="UniProtKB-KW"/>
</dbReference>
<comment type="catalytic activity">
    <reaction evidence="9 10">
        <text>uridine(1498) in 16S rRNA + S-adenosyl-L-methionine = N(3)-methyluridine(1498) in 16S rRNA + S-adenosyl-L-homocysteine + H(+)</text>
        <dbReference type="Rhea" id="RHEA:42920"/>
        <dbReference type="Rhea" id="RHEA-COMP:10283"/>
        <dbReference type="Rhea" id="RHEA-COMP:10284"/>
        <dbReference type="ChEBI" id="CHEBI:15378"/>
        <dbReference type="ChEBI" id="CHEBI:57856"/>
        <dbReference type="ChEBI" id="CHEBI:59789"/>
        <dbReference type="ChEBI" id="CHEBI:65315"/>
        <dbReference type="ChEBI" id="CHEBI:74502"/>
        <dbReference type="EC" id="2.1.1.193"/>
    </reaction>
</comment>
<dbReference type="InterPro" id="IPR006700">
    <property type="entry name" value="RsmE"/>
</dbReference>
<proteinExistence type="inferred from homology"/>
<evidence type="ECO:0000256" key="1">
    <source>
        <dbReference type="ARBA" id="ARBA00004496"/>
    </source>
</evidence>
<dbReference type="NCBIfam" id="TIGR00046">
    <property type="entry name" value="RsmE family RNA methyltransferase"/>
    <property type="match status" value="1"/>
</dbReference>
<evidence type="ECO:0000256" key="7">
    <source>
        <dbReference type="ARBA" id="ARBA00022691"/>
    </source>
</evidence>
<comment type="caution">
    <text evidence="13">The sequence shown here is derived from an EMBL/GenBank/DDBJ whole genome shotgun (WGS) entry which is preliminary data.</text>
</comment>
<name>A0ABX9KL95_9FUSO</name>
<dbReference type="SUPFAM" id="SSF88697">
    <property type="entry name" value="PUA domain-like"/>
    <property type="match status" value="1"/>
</dbReference>
<evidence type="ECO:0000256" key="2">
    <source>
        <dbReference type="ARBA" id="ARBA00005528"/>
    </source>
</evidence>
<comment type="similarity">
    <text evidence="2 10">Belongs to the RNA methyltransferase RsmE family.</text>
</comment>
<evidence type="ECO:0000256" key="5">
    <source>
        <dbReference type="ARBA" id="ARBA00022603"/>
    </source>
</evidence>
<reference evidence="13 14" key="1">
    <citation type="submission" date="2018-08" db="EMBL/GenBank/DDBJ databases">
        <title>Draft genome sequence of Psychrilyobacter sp. strain SD5 isolated from Black Sea water.</title>
        <authorList>
            <person name="Yadav S."/>
            <person name="Villanueva L."/>
            <person name="Damste J.S.S."/>
        </authorList>
    </citation>
    <scope>NUCLEOTIDE SEQUENCE [LARGE SCALE GENOMIC DNA]</scope>
    <source>
        <strain evidence="13 14">SD5</strain>
    </source>
</reference>
<evidence type="ECO:0000313" key="14">
    <source>
        <dbReference type="Proteomes" id="UP000263486"/>
    </source>
</evidence>
<keyword evidence="7 10" id="KW-0949">S-adenosyl-L-methionine</keyword>
<evidence type="ECO:0000256" key="6">
    <source>
        <dbReference type="ARBA" id="ARBA00022679"/>
    </source>
</evidence>
<sequence length="235" mass="26549">MISVVVEKENIKGNIVEIKDKKDINHLKNSFRMNVGDEIRVVDGEKEYRCEILSLDKKEILGEIREVLEDNYSTSVKVDIALGLLKNDKMDLSIQKLTEIGINKIIPMKTKRTVVKVKEKKDKWVVVSTEALKQCQGVRKVEIAEPTNLKEINYGEYDLVFLPYEGADGNKITNYNGLDKLKKILYLIGPEGGFDDSEVEFLRGKGVKIISLGRRILRAETAAIVAGGVILNEIW</sequence>
<evidence type="ECO:0000259" key="11">
    <source>
        <dbReference type="Pfam" id="PF04452"/>
    </source>
</evidence>
<keyword evidence="5 10" id="KW-0489">Methyltransferase</keyword>
<dbReference type="InterPro" id="IPR046887">
    <property type="entry name" value="RsmE_PUA-like"/>
</dbReference>
<keyword evidence="14" id="KW-1185">Reference proteome</keyword>
<dbReference type="PANTHER" id="PTHR30027:SF3">
    <property type="entry name" value="16S RRNA (URACIL(1498)-N(3))-METHYLTRANSFERASE"/>
    <property type="match status" value="1"/>
</dbReference>
<dbReference type="EMBL" id="QUAJ01000001">
    <property type="protein sequence ID" value="REI43327.1"/>
    <property type="molecule type" value="Genomic_DNA"/>
</dbReference>
<dbReference type="InterPro" id="IPR029028">
    <property type="entry name" value="Alpha/beta_knot_MTases"/>
</dbReference>
<gene>
    <name evidence="13" type="ORF">DYH56_01335</name>
</gene>
<evidence type="ECO:0000256" key="10">
    <source>
        <dbReference type="PIRNR" id="PIRNR015601"/>
    </source>
</evidence>
<dbReference type="Pfam" id="PF04452">
    <property type="entry name" value="Methyltrans_RNA"/>
    <property type="match status" value="1"/>
</dbReference>
<dbReference type="CDD" id="cd18084">
    <property type="entry name" value="RsmE-like"/>
    <property type="match status" value="1"/>
</dbReference>
<dbReference type="PIRSF" id="PIRSF015601">
    <property type="entry name" value="MTase_slr0722"/>
    <property type="match status" value="1"/>
</dbReference>
<keyword evidence="4 10" id="KW-0698">rRNA processing</keyword>
<keyword evidence="6 10" id="KW-0808">Transferase</keyword>
<comment type="subcellular location">
    <subcellularLocation>
        <location evidence="1 10">Cytoplasm</location>
    </subcellularLocation>
</comment>
<dbReference type="InterPro" id="IPR046886">
    <property type="entry name" value="RsmE_MTase_dom"/>
</dbReference>
<feature type="domain" description="Ribosomal RNA small subunit methyltransferase E PUA-like" evidence="12">
    <location>
        <begin position="20"/>
        <end position="64"/>
    </location>
</feature>
<organism evidence="13 14">
    <name type="scientific">Psychrilyobacter piezotolerans</name>
    <dbReference type="NCBI Taxonomy" id="2293438"/>
    <lineage>
        <taxon>Bacteria</taxon>
        <taxon>Fusobacteriati</taxon>
        <taxon>Fusobacteriota</taxon>
        <taxon>Fusobacteriia</taxon>
        <taxon>Fusobacteriales</taxon>
        <taxon>Fusobacteriaceae</taxon>
        <taxon>Psychrilyobacter</taxon>
    </lineage>
</organism>
<evidence type="ECO:0000256" key="4">
    <source>
        <dbReference type="ARBA" id="ARBA00022552"/>
    </source>
</evidence>
<evidence type="ECO:0000313" key="13">
    <source>
        <dbReference type="EMBL" id="REI43327.1"/>
    </source>
</evidence>
<evidence type="ECO:0000256" key="9">
    <source>
        <dbReference type="ARBA" id="ARBA00047944"/>
    </source>
</evidence>
<dbReference type="GO" id="GO:0008168">
    <property type="term" value="F:methyltransferase activity"/>
    <property type="evidence" value="ECO:0007669"/>
    <property type="project" value="UniProtKB-KW"/>
</dbReference>
<evidence type="ECO:0000256" key="8">
    <source>
        <dbReference type="ARBA" id="ARBA00025699"/>
    </source>
</evidence>
<evidence type="ECO:0000259" key="12">
    <source>
        <dbReference type="Pfam" id="PF20260"/>
    </source>
</evidence>
<dbReference type="SUPFAM" id="SSF75217">
    <property type="entry name" value="alpha/beta knot"/>
    <property type="match status" value="1"/>
</dbReference>
<dbReference type="Proteomes" id="UP000263486">
    <property type="component" value="Unassembled WGS sequence"/>
</dbReference>
<dbReference type="InterPro" id="IPR029026">
    <property type="entry name" value="tRNA_m1G_MTases_N"/>
</dbReference>
<dbReference type="RefSeq" id="WP_114641046.1">
    <property type="nucleotide sequence ID" value="NZ_JAACIO010000001.1"/>
</dbReference>
<dbReference type="EC" id="2.1.1.193" evidence="10"/>
<protein>
    <recommendedName>
        <fullName evidence="10">Ribosomal RNA small subunit methyltransferase E</fullName>
        <ecNumber evidence="10">2.1.1.193</ecNumber>
    </recommendedName>
</protein>
<dbReference type="InterPro" id="IPR015947">
    <property type="entry name" value="PUA-like_sf"/>
</dbReference>